<dbReference type="InterPro" id="IPR036935">
    <property type="entry name" value="Ribosomal_bL9_N_sf"/>
</dbReference>
<dbReference type="GO" id="GO:0006412">
    <property type="term" value="P:translation"/>
    <property type="evidence" value="ECO:0007669"/>
    <property type="project" value="UniProtKB-UniRule"/>
</dbReference>
<comment type="similarity">
    <text evidence="1 7">Belongs to the bacterial ribosomal protein bL9 family.</text>
</comment>
<gene>
    <name evidence="7" type="primary">rplI</name>
    <name evidence="9" type="ORF">AKJ08_2317</name>
</gene>
<evidence type="ECO:0000256" key="1">
    <source>
        <dbReference type="ARBA" id="ARBA00010605"/>
    </source>
</evidence>
<dbReference type="OrthoDB" id="9788336at2"/>
<dbReference type="Gene3D" id="3.10.430.100">
    <property type="entry name" value="Ribosomal protein L9, C-terminal domain"/>
    <property type="match status" value="1"/>
</dbReference>
<dbReference type="GO" id="GO:0003735">
    <property type="term" value="F:structural constituent of ribosome"/>
    <property type="evidence" value="ECO:0007669"/>
    <property type="project" value="InterPro"/>
</dbReference>
<dbReference type="EMBL" id="CP012332">
    <property type="protein sequence ID" value="AKU91930.1"/>
    <property type="molecule type" value="Genomic_DNA"/>
</dbReference>
<dbReference type="PATRIC" id="fig|1391653.3.peg.2416"/>
<dbReference type="HAMAP" id="MF_00503">
    <property type="entry name" value="Ribosomal_bL9"/>
    <property type="match status" value="1"/>
</dbReference>
<comment type="function">
    <text evidence="7">Binds to the 23S rRNA.</text>
</comment>
<evidence type="ECO:0000256" key="2">
    <source>
        <dbReference type="ARBA" id="ARBA00022730"/>
    </source>
</evidence>
<proteinExistence type="inferred from homology"/>
<dbReference type="PROSITE" id="PS00651">
    <property type="entry name" value="RIBOSOMAL_L9"/>
    <property type="match status" value="1"/>
</dbReference>
<dbReference type="Proteomes" id="UP000055590">
    <property type="component" value="Chromosome"/>
</dbReference>
<dbReference type="Gene3D" id="3.40.5.10">
    <property type="entry name" value="Ribosomal protein L9, N-terminal domain"/>
    <property type="match status" value="1"/>
</dbReference>
<dbReference type="InterPro" id="IPR036791">
    <property type="entry name" value="Ribosomal_bL9_C_sf"/>
</dbReference>
<evidence type="ECO:0000256" key="6">
    <source>
        <dbReference type="ARBA" id="ARBA00035292"/>
    </source>
</evidence>
<dbReference type="FunFam" id="3.40.5.10:FF:000003">
    <property type="entry name" value="50S ribosomal protein L9"/>
    <property type="match status" value="1"/>
</dbReference>
<dbReference type="KEGG" id="vin:AKJ08_2317"/>
<keyword evidence="5 7" id="KW-0687">Ribonucleoprotein</keyword>
<evidence type="ECO:0000256" key="5">
    <source>
        <dbReference type="ARBA" id="ARBA00023274"/>
    </source>
</evidence>
<dbReference type="AlphaFoldDB" id="A0A0K1PEJ0"/>
<dbReference type="GO" id="GO:0005840">
    <property type="term" value="C:ribosome"/>
    <property type="evidence" value="ECO:0007669"/>
    <property type="project" value="UniProtKB-KW"/>
</dbReference>
<dbReference type="Pfam" id="PF01281">
    <property type="entry name" value="Ribosomal_L9_N"/>
    <property type="match status" value="1"/>
</dbReference>
<keyword evidence="2 7" id="KW-0699">rRNA-binding</keyword>
<evidence type="ECO:0000256" key="3">
    <source>
        <dbReference type="ARBA" id="ARBA00022884"/>
    </source>
</evidence>
<evidence type="ECO:0000256" key="7">
    <source>
        <dbReference type="HAMAP-Rule" id="MF_00503"/>
    </source>
</evidence>
<keyword evidence="3 7" id="KW-0694">RNA-binding</keyword>
<protein>
    <recommendedName>
        <fullName evidence="6 7">Large ribosomal subunit protein bL9</fullName>
    </recommendedName>
</protein>
<evidence type="ECO:0000313" key="9">
    <source>
        <dbReference type="EMBL" id="AKU91930.1"/>
    </source>
</evidence>
<name>A0A0K1PEJ0_9BACT</name>
<dbReference type="GO" id="GO:1990904">
    <property type="term" value="C:ribonucleoprotein complex"/>
    <property type="evidence" value="ECO:0007669"/>
    <property type="project" value="UniProtKB-KW"/>
</dbReference>
<evidence type="ECO:0000256" key="4">
    <source>
        <dbReference type="ARBA" id="ARBA00022980"/>
    </source>
</evidence>
<sequence>MKIILRESVSNLGNAGDVVEVRPGYGRNFLIPKKKAVLATVGNIRRIEHEKRVALAHQAKLKAGATELAKRLAAVEITIARRVGEQDKLFGSVTAIDIAEKLEPMKLGIERRQIHLEEPIKTLGTFEIPVRLHHDVTQVIKVNVVAQE</sequence>
<reference evidence="9 10" key="1">
    <citation type="submission" date="2015-08" db="EMBL/GenBank/DDBJ databases">
        <authorList>
            <person name="Babu N.S."/>
            <person name="Beckwith C.J."/>
            <person name="Beseler K.G."/>
            <person name="Brison A."/>
            <person name="Carone J.V."/>
            <person name="Caskin T.P."/>
            <person name="Diamond M."/>
            <person name="Durham M.E."/>
            <person name="Foxe J.M."/>
            <person name="Go M."/>
            <person name="Henderson B.A."/>
            <person name="Jones I.B."/>
            <person name="McGettigan J.A."/>
            <person name="Micheletti S.J."/>
            <person name="Nasrallah M.E."/>
            <person name="Ortiz D."/>
            <person name="Piller C.R."/>
            <person name="Privatt S.R."/>
            <person name="Schneider S.L."/>
            <person name="Sharp S."/>
            <person name="Smith T.C."/>
            <person name="Stanton J.D."/>
            <person name="Ullery H.E."/>
            <person name="Wilson R.J."/>
            <person name="Serrano M.G."/>
            <person name="Buck G."/>
            <person name="Lee V."/>
            <person name="Wang Y."/>
            <person name="Carvalho R."/>
            <person name="Voegtly L."/>
            <person name="Shi R."/>
            <person name="Duckworth R."/>
            <person name="Johnson A."/>
            <person name="Loviza R."/>
            <person name="Walstead R."/>
            <person name="Shah Z."/>
            <person name="Kiflezghi M."/>
            <person name="Wade K."/>
            <person name="Ball S.L."/>
            <person name="Bradley K.W."/>
            <person name="Asai D.J."/>
            <person name="Bowman C.A."/>
            <person name="Russell D.A."/>
            <person name="Pope W.H."/>
            <person name="Jacobs-Sera D."/>
            <person name="Hendrix R.W."/>
            <person name="Hatfull G.F."/>
        </authorList>
    </citation>
    <scope>NUCLEOTIDE SEQUENCE [LARGE SCALE GENOMIC DNA]</scope>
    <source>
        <strain evidence="9 10">DSM 27710</strain>
    </source>
</reference>
<dbReference type="STRING" id="1391653.AKJ08_2317"/>
<evidence type="ECO:0000313" key="10">
    <source>
        <dbReference type="Proteomes" id="UP000055590"/>
    </source>
</evidence>
<dbReference type="InterPro" id="IPR020070">
    <property type="entry name" value="Ribosomal_bL9_N"/>
</dbReference>
<dbReference type="GO" id="GO:0019843">
    <property type="term" value="F:rRNA binding"/>
    <property type="evidence" value="ECO:0007669"/>
    <property type="project" value="UniProtKB-UniRule"/>
</dbReference>
<dbReference type="SUPFAM" id="SSF55653">
    <property type="entry name" value="Ribosomal protein L9 C-domain"/>
    <property type="match status" value="1"/>
</dbReference>
<dbReference type="Pfam" id="PF03948">
    <property type="entry name" value="Ribosomal_L9_C"/>
    <property type="match status" value="1"/>
</dbReference>
<dbReference type="PANTHER" id="PTHR21368">
    <property type="entry name" value="50S RIBOSOMAL PROTEIN L9"/>
    <property type="match status" value="1"/>
</dbReference>
<dbReference type="InterPro" id="IPR020069">
    <property type="entry name" value="Ribosomal_bL9_C"/>
</dbReference>
<dbReference type="InterPro" id="IPR009027">
    <property type="entry name" value="Ribosomal_bL9/RNase_H1_N"/>
</dbReference>
<keyword evidence="10" id="KW-1185">Reference proteome</keyword>
<dbReference type="InterPro" id="IPR000244">
    <property type="entry name" value="Ribosomal_bL9"/>
</dbReference>
<accession>A0A0K1PEJ0</accession>
<dbReference type="SUPFAM" id="SSF55658">
    <property type="entry name" value="L9 N-domain-like"/>
    <property type="match status" value="1"/>
</dbReference>
<evidence type="ECO:0000259" key="8">
    <source>
        <dbReference type="PROSITE" id="PS00651"/>
    </source>
</evidence>
<dbReference type="RefSeq" id="WP_050726171.1">
    <property type="nucleotide sequence ID" value="NZ_CP012332.1"/>
</dbReference>
<keyword evidence="4 7" id="KW-0689">Ribosomal protein</keyword>
<dbReference type="InterPro" id="IPR020594">
    <property type="entry name" value="Ribosomal_bL9_bac/chp"/>
</dbReference>
<organism evidence="9 10">
    <name type="scientific">Vulgatibacter incomptus</name>
    <dbReference type="NCBI Taxonomy" id="1391653"/>
    <lineage>
        <taxon>Bacteria</taxon>
        <taxon>Pseudomonadati</taxon>
        <taxon>Myxococcota</taxon>
        <taxon>Myxococcia</taxon>
        <taxon>Myxococcales</taxon>
        <taxon>Cystobacterineae</taxon>
        <taxon>Vulgatibacteraceae</taxon>
        <taxon>Vulgatibacter</taxon>
    </lineage>
</organism>
<feature type="domain" description="Ribosomal protein L9" evidence="8">
    <location>
        <begin position="13"/>
        <end position="40"/>
    </location>
</feature>
<dbReference type="NCBIfam" id="TIGR00158">
    <property type="entry name" value="L9"/>
    <property type="match status" value="1"/>
</dbReference>